<protein>
    <submittedName>
        <fullName evidence="1">Uncharacterized protein</fullName>
    </submittedName>
</protein>
<dbReference type="PANTHER" id="PTHR33050:SF7">
    <property type="entry name" value="RIBONUCLEASE H"/>
    <property type="match status" value="1"/>
</dbReference>
<dbReference type="InterPro" id="IPR052055">
    <property type="entry name" value="Hepadnavirus_pol/RT"/>
</dbReference>
<accession>A0A9P6NFB1</accession>
<comment type="caution">
    <text evidence="1">The sequence shown here is derived from an EMBL/GenBank/DDBJ whole genome shotgun (WGS) entry which is preliminary data.</text>
</comment>
<dbReference type="AlphaFoldDB" id="A0A9P6NFB1"/>
<evidence type="ECO:0000313" key="1">
    <source>
        <dbReference type="EMBL" id="KAG0143089.1"/>
    </source>
</evidence>
<sequence length="65" mass="7489">QWPFLMIKTFDNWVLLDTAVAFGGVAGCRTFGRVADAWRDILLHEFNLVNTLPRKLHHIEACYVT</sequence>
<keyword evidence="2" id="KW-1185">Reference proteome</keyword>
<name>A0A9P6NFB1_9BASI</name>
<dbReference type="EMBL" id="MU167329">
    <property type="protein sequence ID" value="KAG0143089.1"/>
    <property type="molecule type" value="Genomic_DNA"/>
</dbReference>
<gene>
    <name evidence="1" type="ORF">CROQUDRAFT_49336</name>
</gene>
<dbReference type="OrthoDB" id="2507072at2759"/>
<reference evidence="1" key="1">
    <citation type="submission" date="2013-11" db="EMBL/GenBank/DDBJ databases">
        <title>Genome sequence of the fusiform rust pathogen reveals effectors for host alternation and coevolution with pine.</title>
        <authorList>
            <consortium name="DOE Joint Genome Institute"/>
            <person name="Smith K."/>
            <person name="Pendleton A."/>
            <person name="Kubisiak T."/>
            <person name="Anderson C."/>
            <person name="Salamov A."/>
            <person name="Aerts A."/>
            <person name="Riley R."/>
            <person name="Clum A."/>
            <person name="Lindquist E."/>
            <person name="Ence D."/>
            <person name="Campbell M."/>
            <person name="Kronenberg Z."/>
            <person name="Feau N."/>
            <person name="Dhillon B."/>
            <person name="Hamelin R."/>
            <person name="Burleigh J."/>
            <person name="Smith J."/>
            <person name="Yandell M."/>
            <person name="Nelson C."/>
            <person name="Grigoriev I."/>
            <person name="Davis J."/>
        </authorList>
    </citation>
    <scope>NUCLEOTIDE SEQUENCE</scope>
    <source>
        <strain evidence="1">G11</strain>
    </source>
</reference>
<dbReference type="Proteomes" id="UP000886653">
    <property type="component" value="Unassembled WGS sequence"/>
</dbReference>
<feature type="non-terminal residue" evidence="1">
    <location>
        <position position="1"/>
    </location>
</feature>
<proteinExistence type="predicted"/>
<evidence type="ECO:0000313" key="2">
    <source>
        <dbReference type="Proteomes" id="UP000886653"/>
    </source>
</evidence>
<organism evidence="1 2">
    <name type="scientific">Cronartium quercuum f. sp. fusiforme G11</name>
    <dbReference type="NCBI Taxonomy" id="708437"/>
    <lineage>
        <taxon>Eukaryota</taxon>
        <taxon>Fungi</taxon>
        <taxon>Dikarya</taxon>
        <taxon>Basidiomycota</taxon>
        <taxon>Pucciniomycotina</taxon>
        <taxon>Pucciniomycetes</taxon>
        <taxon>Pucciniales</taxon>
        <taxon>Coleosporiaceae</taxon>
        <taxon>Cronartium</taxon>
    </lineage>
</organism>
<dbReference type="PANTHER" id="PTHR33050">
    <property type="entry name" value="REVERSE TRANSCRIPTASE DOMAIN-CONTAINING PROTEIN"/>
    <property type="match status" value="1"/>
</dbReference>